<feature type="compositionally biased region" description="Basic and acidic residues" evidence="1">
    <location>
        <begin position="1"/>
        <end position="30"/>
    </location>
</feature>
<feature type="compositionally biased region" description="Acidic residues" evidence="1">
    <location>
        <begin position="31"/>
        <end position="40"/>
    </location>
</feature>
<protein>
    <submittedName>
        <fullName evidence="2">Uncharacterized protein</fullName>
    </submittedName>
</protein>
<gene>
    <name evidence="2" type="ORF">MNBD_CPR01-446</name>
</gene>
<dbReference type="EMBL" id="UOEV01000032">
    <property type="protein sequence ID" value="VAW32266.1"/>
    <property type="molecule type" value="Genomic_DNA"/>
</dbReference>
<name>A0A3B0VJI6_9ZZZZ</name>
<dbReference type="AlphaFoldDB" id="A0A3B0VJI6"/>
<evidence type="ECO:0000313" key="2">
    <source>
        <dbReference type="EMBL" id="VAW32266.1"/>
    </source>
</evidence>
<reference evidence="2" key="1">
    <citation type="submission" date="2018-06" db="EMBL/GenBank/DDBJ databases">
        <authorList>
            <person name="Zhirakovskaya E."/>
        </authorList>
    </citation>
    <scope>NUCLEOTIDE SEQUENCE</scope>
</reference>
<organism evidence="2">
    <name type="scientific">hydrothermal vent metagenome</name>
    <dbReference type="NCBI Taxonomy" id="652676"/>
    <lineage>
        <taxon>unclassified sequences</taxon>
        <taxon>metagenomes</taxon>
        <taxon>ecological metagenomes</taxon>
    </lineage>
</organism>
<sequence>MRYHEDFEKERQTRRQEMKEKKVKNKKDLSEDLSDYYDDEGVGHLSDKRRFRQSPETASYINNFEPPHSSER</sequence>
<accession>A0A3B0VJI6</accession>
<proteinExistence type="predicted"/>
<evidence type="ECO:0000256" key="1">
    <source>
        <dbReference type="SAM" id="MobiDB-lite"/>
    </source>
</evidence>
<feature type="region of interest" description="Disordered" evidence="1">
    <location>
        <begin position="1"/>
        <end position="72"/>
    </location>
</feature>